<feature type="domain" description="NADH:quinone oxidoreductase/Mrp antiporter transmembrane" evidence="17">
    <location>
        <begin position="103"/>
        <end position="384"/>
    </location>
</feature>
<keyword evidence="13 16" id="KW-0496">Mitochondrion</keyword>
<comment type="function">
    <text evidence="16">Core subunit of the mitochondrial membrane respiratory chain NADH dehydrogenase (Complex I) which catalyzes electron transfer from NADH through the respiratory chain, using ubiquinone as an electron acceptor. Essential for the catalytic activity and assembly of complex I.</text>
</comment>
<feature type="transmembrane region" description="Helical" evidence="16">
    <location>
        <begin position="54"/>
        <end position="74"/>
    </location>
</feature>
<gene>
    <name evidence="18" type="primary">ND4</name>
</gene>
<evidence type="ECO:0000256" key="3">
    <source>
        <dbReference type="ARBA" id="ARBA00012944"/>
    </source>
</evidence>
<dbReference type="GO" id="GO:0003954">
    <property type="term" value="F:NADH dehydrogenase activity"/>
    <property type="evidence" value="ECO:0007669"/>
    <property type="project" value="TreeGrafter"/>
</dbReference>
<keyword evidence="11 16" id="KW-0520">NAD</keyword>
<dbReference type="Pfam" id="PF00361">
    <property type="entry name" value="Proton_antipo_M"/>
    <property type="match status" value="1"/>
</dbReference>
<sequence length="434" mass="47637">MIIGLVMCMLFLGLLGSLELSIAGLSLLGAMMMSLFLCAEYSELTGVFNLDFPGQALVVLSIYISFLMVMGSAMVSRFSSFNSLIICIGALLICAFSVSATFFFFVLFEGVLFPTLLLVVGWGYQPERLQAVVYMVIYTVMGSLPLLYGFGSLYFNYGSDNLFSLEYFLDKSILSFSWLYLLAFLVKLPVFPLHLWLPKAHVEAPVAGSMILAGLLLKLGGYGVIRLSGLLIIKSISMTTMLVVMVSLFGGILTSMVCLRQTDFKSLVAYSSVGHMSFVLVGLLSNTLWGLMGAMLVMIGHGLCSSGLFSLVNTFYLSSRSRLLAMNKGYLMLSPCVALLCFLLSVSNMASPPSLNLFGELFIYMAGASMNMLFFPLLMLLSFLSACYSLYIYISSQHGKCMNSLDSRTSFSMSDISVLAFHWMPLNFLFVVIP</sequence>
<evidence type="ECO:0000256" key="13">
    <source>
        <dbReference type="ARBA" id="ARBA00023128"/>
    </source>
</evidence>
<keyword evidence="9 16" id="KW-0249">Electron transport</keyword>
<dbReference type="PRINTS" id="PR01437">
    <property type="entry name" value="NUOXDRDTASE4"/>
</dbReference>
<evidence type="ECO:0000256" key="2">
    <source>
        <dbReference type="ARBA" id="ARBA00009025"/>
    </source>
</evidence>
<geneLocation type="mitochondrion" evidence="18"/>
<evidence type="ECO:0000256" key="4">
    <source>
        <dbReference type="ARBA" id="ARBA00021006"/>
    </source>
</evidence>
<feature type="transmembrane region" description="Helical" evidence="16">
    <location>
        <begin position="131"/>
        <end position="157"/>
    </location>
</feature>
<feature type="transmembrane region" description="Helical" evidence="16">
    <location>
        <begin position="81"/>
        <end position="98"/>
    </location>
</feature>
<evidence type="ECO:0000256" key="15">
    <source>
        <dbReference type="ARBA" id="ARBA00049551"/>
    </source>
</evidence>
<feature type="transmembrane region" description="Helical" evidence="16">
    <location>
        <begin position="267"/>
        <end position="285"/>
    </location>
</feature>
<dbReference type="GO" id="GO:0042773">
    <property type="term" value="P:ATP synthesis coupled electron transport"/>
    <property type="evidence" value="ECO:0007669"/>
    <property type="project" value="InterPro"/>
</dbReference>
<feature type="transmembrane region" description="Helical" evidence="16">
    <location>
        <begin position="177"/>
        <end position="197"/>
    </location>
</feature>
<dbReference type="AlphaFoldDB" id="A0A1B4WR58"/>
<dbReference type="GO" id="GO:0008137">
    <property type="term" value="F:NADH dehydrogenase (ubiquinone) activity"/>
    <property type="evidence" value="ECO:0007669"/>
    <property type="project" value="UniProtKB-UniRule"/>
</dbReference>
<feature type="transmembrane region" description="Helical" evidence="16">
    <location>
        <begin position="231"/>
        <end position="255"/>
    </location>
</feature>
<evidence type="ECO:0000256" key="10">
    <source>
        <dbReference type="ARBA" id="ARBA00022989"/>
    </source>
</evidence>
<name>A0A1B4WR58_9BIVA</name>
<evidence type="ECO:0000256" key="12">
    <source>
        <dbReference type="ARBA" id="ARBA00023075"/>
    </source>
</evidence>
<dbReference type="GO" id="GO:0048039">
    <property type="term" value="F:ubiquinone binding"/>
    <property type="evidence" value="ECO:0007669"/>
    <property type="project" value="TreeGrafter"/>
</dbReference>
<keyword evidence="5 16" id="KW-0813">Transport</keyword>
<feature type="transmembrane region" description="Helical" evidence="16">
    <location>
        <begin position="104"/>
        <end position="124"/>
    </location>
</feature>
<dbReference type="GO" id="GO:0031966">
    <property type="term" value="C:mitochondrial membrane"/>
    <property type="evidence" value="ECO:0007669"/>
    <property type="project" value="UniProtKB-SubCell"/>
</dbReference>
<comment type="subcellular location">
    <subcellularLocation>
        <location evidence="1 16">Mitochondrion membrane</location>
        <topology evidence="1 16">Multi-pass membrane protein</topology>
    </subcellularLocation>
</comment>
<comment type="similarity">
    <text evidence="2 16">Belongs to the complex I subunit 4 family.</text>
</comment>
<organism evidence="18">
    <name type="scientific">Bathymodiolus japonicus</name>
    <dbReference type="NCBI Taxonomy" id="220391"/>
    <lineage>
        <taxon>Eukaryota</taxon>
        <taxon>Metazoa</taxon>
        <taxon>Spiralia</taxon>
        <taxon>Lophotrochozoa</taxon>
        <taxon>Mollusca</taxon>
        <taxon>Bivalvia</taxon>
        <taxon>Autobranchia</taxon>
        <taxon>Pteriomorphia</taxon>
        <taxon>Mytilida</taxon>
        <taxon>Mytiloidea</taxon>
        <taxon>Mytilidae</taxon>
        <taxon>Bathymodiolinae</taxon>
        <taxon>Bathymodiolus</taxon>
    </lineage>
</organism>
<feature type="transmembrane region" description="Helical" evidence="16">
    <location>
        <begin position="329"/>
        <end position="349"/>
    </location>
</feature>
<dbReference type="EC" id="7.1.1.2" evidence="3 16"/>
<evidence type="ECO:0000256" key="8">
    <source>
        <dbReference type="ARBA" id="ARBA00022967"/>
    </source>
</evidence>
<reference evidence="18" key="1">
    <citation type="journal article" date="2017" name="Mar. Genomics">
        <title>Updated mitochondrial phylogeny of Pteriomorph and Heterodont Bivalvia, including deep-sea chemosymbiotic Bathymodiolus mussels, vesicomyid clams and the thyasirid clam Conchocele cf. bisecta.</title>
        <authorList>
            <person name="Ozawa G."/>
            <person name="Shimamura S."/>
            <person name="Takaki Y."/>
            <person name="Yokobori S."/>
            <person name="Ohara Y."/>
            <person name="Takishita K."/>
            <person name="Maruyama T."/>
            <person name="Fujikura K."/>
            <person name="Yoshida T."/>
        </authorList>
    </citation>
    <scope>NUCLEOTIDE SEQUENCE</scope>
</reference>
<dbReference type="EMBL" id="AP014560">
    <property type="protein sequence ID" value="BAV25039.1"/>
    <property type="molecule type" value="Genomic_DNA"/>
</dbReference>
<dbReference type="PANTHER" id="PTHR43507:SF20">
    <property type="entry name" value="NADH-UBIQUINONE OXIDOREDUCTASE CHAIN 4"/>
    <property type="match status" value="1"/>
</dbReference>
<keyword evidence="12 16" id="KW-0830">Ubiquinone</keyword>
<keyword evidence="10 16" id="KW-1133">Transmembrane helix</keyword>
<evidence type="ECO:0000256" key="16">
    <source>
        <dbReference type="RuleBase" id="RU003297"/>
    </source>
</evidence>
<keyword evidence="7 16" id="KW-0812">Transmembrane</keyword>
<feature type="transmembrane region" description="Helical" evidence="16">
    <location>
        <begin position="361"/>
        <end position="394"/>
    </location>
</feature>
<feature type="transmembrane region" description="Helical" evidence="16">
    <location>
        <begin position="291"/>
        <end position="317"/>
    </location>
</feature>
<keyword evidence="8" id="KW-1278">Translocase</keyword>
<evidence type="ECO:0000256" key="7">
    <source>
        <dbReference type="ARBA" id="ARBA00022692"/>
    </source>
</evidence>
<keyword evidence="6 16" id="KW-0679">Respiratory chain</keyword>
<feature type="transmembrane region" description="Helical" evidence="16">
    <location>
        <begin position="204"/>
        <end position="225"/>
    </location>
</feature>
<comment type="catalytic activity">
    <reaction evidence="15 16">
        <text>a ubiquinone + NADH + 5 H(+)(in) = a ubiquinol + NAD(+) + 4 H(+)(out)</text>
        <dbReference type="Rhea" id="RHEA:29091"/>
        <dbReference type="Rhea" id="RHEA-COMP:9565"/>
        <dbReference type="Rhea" id="RHEA-COMP:9566"/>
        <dbReference type="ChEBI" id="CHEBI:15378"/>
        <dbReference type="ChEBI" id="CHEBI:16389"/>
        <dbReference type="ChEBI" id="CHEBI:17976"/>
        <dbReference type="ChEBI" id="CHEBI:57540"/>
        <dbReference type="ChEBI" id="CHEBI:57945"/>
        <dbReference type="EC" id="7.1.1.2"/>
    </reaction>
</comment>
<protein>
    <recommendedName>
        <fullName evidence="4 16">NADH-ubiquinone oxidoreductase chain 4</fullName>
        <ecNumber evidence="3 16">7.1.1.2</ecNumber>
    </recommendedName>
</protein>
<evidence type="ECO:0000259" key="17">
    <source>
        <dbReference type="Pfam" id="PF00361"/>
    </source>
</evidence>
<evidence type="ECO:0000256" key="5">
    <source>
        <dbReference type="ARBA" id="ARBA00022448"/>
    </source>
</evidence>
<dbReference type="InterPro" id="IPR001750">
    <property type="entry name" value="ND/Mrp_TM"/>
</dbReference>
<evidence type="ECO:0000256" key="9">
    <source>
        <dbReference type="ARBA" id="ARBA00022982"/>
    </source>
</evidence>
<keyword evidence="14 16" id="KW-0472">Membrane</keyword>
<evidence type="ECO:0000256" key="6">
    <source>
        <dbReference type="ARBA" id="ARBA00022660"/>
    </source>
</evidence>
<evidence type="ECO:0000256" key="1">
    <source>
        <dbReference type="ARBA" id="ARBA00004225"/>
    </source>
</evidence>
<evidence type="ECO:0000256" key="11">
    <source>
        <dbReference type="ARBA" id="ARBA00023027"/>
    </source>
</evidence>
<evidence type="ECO:0000313" key="18">
    <source>
        <dbReference type="EMBL" id="BAV25039.1"/>
    </source>
</evidence>
<proteinExistence type="inferred from homology"/>
<dbReference type="PANTHER" id="PTHR43507">
    <property type="entry name" value="NADH-UBIQUINONE OXIDOREDUCTASE CHAIN 4"/>
    <property type="match status" value="1"/>
</dbReference>
<dbReference type="InterPro" id="IPR003918">
    <property type="entry name" value="NADH_UbQ_OxRdtase"/>
</dbReference>
<evidence type="ECO:0000256" key="14">
    <source>
        <dbReference type="ARBA" id="ARBA00023136"/>
    </source>
</evidence>
<accession>A0A1B4WR58</accession>
<dbReference type="GO" id="GO:0015990">
    <property type="term" value="P:electron transport coupled proton transport"/>
    <property type="evidence" value="ECO:0007669"/>
    <property type="project" value="TreeGrafter"/>
</dbReference>